<proteinExistence type="inferred from homology"/>
<protein>
    <submittedName>
        <fullName evidence="4">DUF3494 domain-containing protein</fullName>
    </submittedName>
</protein>
<dbReference type="EMBL" id="WNXC01000006">
    <property type="protein sequence ID" value="MBB2150541.1"/>
    <property type="molecule type" value="Genomic_DNA"/>
</dbReference>
<sequence>MAIPPGNFAVNLSSSNAAGGTTTGSGAFLIGTSVKVVAAANAGYSFVNWTENGNPVSASSTYQFTITGNRNLVANYKAIIPIGTSVINLGTAGDFAILTKSGISTTGTTSVTGNIGVSPASATAITGFGLIMDTNGQSSHTPIVTGKVYASDYAVPTPANMTTAVSNMETAFTTANGLVTPAPIVNLYAGDVSGRILTPGLYKWSTGVLISNAGVTLTGGPNDTWVFQIAQDLTVNNSAKITLLGGAQAKNIFWVVSGQATLGTNTDFSGIILSKTLISLNTGAKVTGRLLAQTAVTLNASTVIQP</sequence>
<evidence type="ECO:0000313" key="4">
    <source>
        <dbReference type="EMBL" id="MBB2150541.1"/>
    </source>
</evidence>
<dbReference type="InterPro" id="IPR044060">
    <property type="entry name" value="Bacterial_rp_domain"/>
</dbReference>
<name>A0ABR6F004_9SPHI</name>
<gene>
    <name evidence="4" type="ORF">GM920_16710</name>
</gene>
<dbReference type="Proteomes" id="UP000636110">
    <property type="component" value="Unassembled WGS sequence"/>
</dbReference>
<keyword evidence="5" id="KW-1185">Reference proteome</keyword>
<keyword evidence="2" id="KW-0732">Signal</keyword>
<comment type="similarity">
    <text evidence="1">Belongs to the ice-binding protein family.</text>
</comment>
<dbReference type="InterPro" id="IPR021884">
    <property type="entry name" value="Ice-bd_prot"/>
</dbReference>
<organism evidence="4 5">
    <name type="scientific">Pedobacter gandavensis</name>
    <dbReference type="NCBI Taxonomy" id="2679963"/>
    <lineage>
        <taxon>Bacteria</taxon>
        <taxon>Pseudomonadati</taxon>
        <taxon>Bacteroidota</taxon>
        <taxon>Sphingobacteriia</taxon>
        <taxon>Sphingobacteriales</taxon>
        <taxon>Sphingobacteriaceae</taxon>
        <taxon>Pedobacter</taxon>
    </lineage>
</organism>
<evidence type="ECO:0000256" key="2">
    <source>
        <dbReference type="ARBA" id="ARBA00022729"/>
    </source>
</evidence>
<feature type="domain" description="Bacterial repeat" evidence="3">
    <location>
        <begin position="11"/>
        <end position="79"/>
    </location>
</feature>
<comment type="caution">
    <text evidence="4">The sequence shown here is derived from an EMBL/GenBank/DDBJ whole genome shotgun (WGS) entry which is preliminary data.</text>
</comment>
<evidence type="ECO:0000313" key="5">
    <source>
        <dbReference type="Proteomes" id="UP000636110"/>
    </source>
</evidence>
<dbReference type="Pfam" id="PF11999">
    <property type="entry name" value="Ice_binding"/>
    <property type="match status" value="1"/>
</dbReference>
<evidence type="ECO:0000259" key="3">
    <source>
        <dbReference type="Pfam" id="PF18998"/>
    </source>
</evidence>
<dbReference type="Pfam" id="PF18998">
    <property type="entry name" value="Flg_new_2"/>
    <property type="match status" value="1"/>
</dbReference>
<accession>A0ABR6F004</accession>
<reference evidence="4 5" key="1">
    <citation type="submission" date="2019-11" db="EMBL/GenBank/DDBJ databases">
        <title>Description of Pedobacter sp. LMG 31462T.</title>
        <authorList>
            <person name="Carlier A."/>
            <person name="Qi S."/>
            <person name="Vandamme P."/>
        </authorList>
    </citation>
    <scope>NUCLEOTIDE SEQUENCE [LARGE SCALE GENOMIC DNA]</scope>
    <source>
        <strain evidence="4 5">LMG 31462</strain>
    </source>
</reference>
<evidence type="ECO:0000256" key="1">
    <source>
        <dbReference type="ARBA" id="ARBA00005445"/>
    </source>
</evidence>